<accession>A0AB34JA29</accession>
<feature type="region of interest" description="Disordered" evidence="1">
    <location>
        <begin position="1"/>
        <end position="31"/>
    </location>
</feature>
<dbReference type="Proteomes" id="UP001515480">
    <property type="component" value="Unassembled WGS sequence"/>
</dbReference>
<evidence type="ECO:0000313" key="2">
    <source>
        <dbReference type="EMBL" id="KAL1515496.1"/>
    </source>
</evidence>
<feature type="region of interest" description="Disordered" evidence="1">
    <location>
        <begin position="165"/>
        <end position="184"/>
    </location>
</feature>
<protein>
    <submittedName>
        <fullName evidence="2">Uncharacterized protein</fullName>
    </submittedName>
</protein>
<evidence type="ECO:0000256" key="1">
    <source>
        <dbReference type="SAM" id="MobiDB-lite"/>
    </source>
</evidence>
<evidence type="ECO:0000313" key="3">
    <source>
        <dbReference type="Proteomes" id="UP001515480"/>
    </source>
</evidence>
<comment type="caution">
    <text evidence="2">The sequence shown here is derived from an EMBL/GenBank/DDBJ whole genome shotgun (WGS) entry which is preliminary data.</text>
</comment>
<sequence length="331" mass="35568">MCRWPPLQIQSFHTRQPPPRRCVHTSAPTRRASAPQVLHAAFEKKHKAAVALRTAAASSCPLHYGLRSSPARILRCTSQQPSFSLHRGAPLCLTMAIRTHIKPRSPGSPRPTDRRRLRQLAQMRQLGQRPTGPPPHTNGRRIRPYALRRRLPAEWAFPIASLHRSAAPSSPSRRGLHGAPHAAQLSPIRKLQCRVMGMLERVRHSLDALPRPGAACSSPSSSTSSADAEALLGLQQHAGPLPSLGGEGSPAEVGPPPTPSDSHWESPPIGGGAVRQGVGLQSELPASLADSPAPQPSDQWQSPAAWMCAEKEMEGRASRVLDGTLEAADGT</sequence>
<organism evidence="2 3">
    <name type="scientific">Prymnesium parvum</name>
    <name type="common">Toxic golden alga</name>
    <dbReference type="NCBI Taxonomy" id="97485"/>
    <lineage>
        <taxon>Eukaryota</taxon>
        <taxon>Haptista</taxon>
        <taxon>Haptophyta</taxon>
        <taxon>Prymnesiophyceae</taxon>
        <taxon>Prymnesiales</taxon>
        <taxon>Prymnesiaceae</taxon>
        <taxon>Prymnesium</taxon>
    </lineage>
</organism>
<feature type="region of interest" description="Disordered" evidence="1">
    <location>
        <begin position="237"/>
        <end position="302"/>
    </location>
</feature>
<gene>
    <name evidence="2" type="ORF">AB1Y20_002119</name>
</gene>
<dbReference type="EMBL" id="JBGBPQ010000011">
    <property type="protein sequence ID" value="KAL1515496.1"/>
    <property type="molecule type" value="Genomic_DNA"/>
</dbReference>
<dbReference type="AlphaFoldDB" id="A0AB34JA29"/>
<proteinExistence type="predicted"/>
<name>A0AB34JA29_PRYPA</name>
<reference evidence="2 3" key="1">
    <citation type="journal article" date="2024" name="Science">
        <title>Giant polyketide synthase enzymes in the biosynthesis of giant marine polyether toxins.</title>
        <authorList>
            <person name="Fallon T.R."/>
            <person name="Shende V.V."/>
            <person name="Wierzbicki I.H."/>
            <person name="Pendleton A.L."/>
            <person name="Watervoot N.F."/>
            <person name="Auber R.P."/>
            <person name="Gonzalez D.J."/>
            <person name="Wisecaver J.H."/>
            <person name="Moore B.S."/>
        </authorList>
    </citation>
    <scope>NUCLEOTIDE SEQUENCE [LARGE SCALE GENOMIC DNA]</scope>
    <source>
        <strain evidence="2 3">12B1</strain>
    </source>
</reference>
<keyword evidence="3" id="KW-1185">Reference proteome</keyword>